<protein>
    <submittedName>
        <fullName evidence="2">Uncharacterized protein LOC112691157</fullName>
    </submittedName>
</protein>
<organism evidence="1 2">
    <name type="scientific">Sipha flava</name>
    <name type="common">yellow sugarcane aphid</name>
    <dbReference type="NCBI Taxonomy" id="143950"/>
    <lineage>
        <taxon>Eukaryota</taxon>
        <taxon>Metazoa</taxon>
        <taxon>Ecdysozoa</taxon>
        <taxon>Arthropoda</taxon>
        <taxon>Hexapoda</taxon>
        <taxon>Insecta</taxon>
        <taxon>Pterygota</taxon>
        <taxon>Neoptera</taxon>
        <taxon>Paraneoptera</taxon>
        <taxon>Hemiptera</taxon>
        <taxon>Sternorrhyncha</taxon>
        <taxon>Aphidomorpha</taxon>
        <taxon>Aphidoidea</taxon>
        <taxon>Aphididae</taxon>
        <taxon>Sipha</taxon>
    </lineage>
</organism>
<dbReference type="GeneID" id="112691157"/>
<dbReference type="RefSeq" id="XP_025421092.1">
    <property type="nucleotide sequence ID" value="XM_025565307.1"/>
</dbReference>
<reference evidence="2" key="1">
    <citation type="submission" date="2025-08" db="UniProtKB">
        <authorList>
            <consortium name="RefSeq"/>
        </authorList>
    </citation>
    <scope>IDENTIFICATION</scope>
    <source>
        <tissue evidence="2">Whole body</tissue>
    </source>
</reference>
<name>A0A8B8GEL1_9HEMI</name>
<proteinExistence type="predicted"/>
<dbReference type="Proteomes" id="UP000694846">
    <property type="component" value="Unplaced"/>
</dbReference>
<accession>A0A8B8GEL1</accession>
<keyword evidence="1" id="KW-1185">Reference proteome</keyword>
<sequence>MGYFLIEIEFLTLYSGKEQLLFFKFDLFTAKFNYYIRNNYIAIFKLLPLVFQPLFTKLDKKRKRDTTKLTYRPSNAKQAVSFVTFIPDVCKLKSVNEQKIQKAIEFGTILQLYIVVNNTDFYTVVPKVVYIVLTPLRIDLDL</sequence>
<dbReference type="AlphaFoldDB" id="A0A8B8GEL1"/>
<gene>
    <name evidence="2" type="primary">LOC112691157</name>
</gene>
<evidence type="ECO:0000313" key="2">
    <source>
        <dbReference type="RefSeq" id="XP_025421092.1"/>
    </source>
</evidence>
<evidence type="ECO:0000313" key="1">
    <source>
        <dbReference type="Proteomes" id="UP000694846"/>
    </source>
</evidence>